<reference evidence="1 2" key="1">
    <citation type="submission" date="2015-06" db="EMBL/GenBank/DDBJ databases">
        <authorList>
            <person name="Zeng Y."/>
            <person name="Huang Y."/>
        </authorList>
    </citation>
    <scope>NUCLEOTIDE SEQUENCE [LARGE SCALE GENOMIC DNA]</scope>
    <source>
        <strain evidence="1 2">PQ-2</strain>
    </source>
</reference>
<dbReference type="OrthoDB" id="5801787at2"/>
<dbReference type="PATRIC" id="fig|1348774.3.peg.2718"/>
<keyword evidence="2" id="KW-1185">Reference proteome</keyword>
<protein>
    <submittedName>
        <fullName evidence="1">Uncharacterized protein</fullName>
    </submittedName>
</protein>
<accession>A0A0G3XJ75</accession>
<evidence type="ECO:0000313" key="2">
    <source>
        <dbReference type="Proteomes" id="UP000035287"/>
    </source>
</evidence>
<proteinExistence type="predicted"/>
<dbReference type="RefSeq" id="WP_047821524.1">
    <property type="nucleotide sequence ID" value="NZ_CP011770.1"/>
</dbReference>
<dbReference type="KEGG" id="cna:AB433_12935"/>
<dbReference type="EMBL" id="CP011770">
    <property type="protein sequence ID" value="AKM10666.1"/>
    <property type="molecule type" value="Genomic_DNA"/>
</dbReference>
<dbReference type="STRING" id="1348774.AB433_12935"/>
<sequence>MTTTRIKAPTTFWIVAVLSLLWNAFGAYDYLMTQLQNREYLGSMGQGFGLNADQMIAYYAAMPWWGSVFWALGVWGSVAGSVLLLLRSRFAMHAFIVSLLGLVVTLILGFVEPIPGQTDMTLPIIFSIILLAVLLALISYSRRMIARRVIA</sequence>
<organism evidence="1 2">
    <name type="scientific">Croceicoccus naphthovorans</name>
    <dbReference type="NCBI Taxonomy" id="1348774"/>
    <lineage>
        <taxon>Bacteria</taxon>
        <taxon>Pseudomonadati</taxon>
        <taxon>Pseudomonadota</taxon>
        <taxon>Alphaproteobacteria</taxon>
        <taxon>Sphingomonadales</taxon>
        <taxon>Erythrobacteraceae</taxon>
        <taxon>Croceicoccus</taxon>
    </lineage>
</organism>
<dbReference type="AlphaFoldDB" id="A0A0G3XJ75"/>
<name>A0A0G3XJ75_9SPHN</name>
<gene>
    <name evidence="1" type="ORF">AB433_12935</name>
</gene>
<dbReference type="Proteomes" id="UP000035287">
    <property type="component" value="Chromosome"/>
</dbReference>
<evidence type="ECO:0000313" key="1">
    <source>
        <dbReference type="EMBL" id="AKM10666.1"/>
    </source>
</evidence>